<dbReference type="Proteomes" id="UP000063971">
    <property type="component" value="Chromosome"/>
</dbReference>
<name>A0AAU8U0A9_9BACT</name>
<dbReference type="KEGG" id="cure:CUREO_0902"/>
<organism evidence="1 2">
    <name type="scientific">Campylobacter ureolyticus RIGS 9880</name>
    <dbReference type="NCBI Taxonomy" id="1032069"/>
    <lineage>
        <taxon>Bacteria</taxon>
        <taxon>Pseudomonadati</taxon>
        <taxon>Campylobacterota</taxon>
        <taxon>Epsilonproteobacteria</taxon>
        <taxon>Campylobacterales</taxon>
        <taxon>Campylobacteraceae</taxon>
        <taxon>Campylobacter</taxon>
    </lineage>
</organism>
<sequence length="59" mass="6700">MAKFDKQKYINEKIKQYAPSIVGLASGTDDPIKLAKDLTDVFKNTLETKLYNFLITSKC</sequence>
<accession>A0AAU8U0A9</accession>
<dbReference type="AlphaFoldDB" id="A0AAU8U0A9"/>
<proteinExistence type="predicted"/>
<reference evidence="1 2" key="1">
    <citation type="journal article" date="2015" name="Genome Announc.">
        <title>Complete Genome Sequence of the Campylobacter ureolyticus Clinical Isolate RIGS 9880.</title>
        <authorList>
            <person name="Miller W.G."/>
            <person name="Yee E."/>
            <person name="On S.L."/>
            <person name="Andersen L.P."/>
            <person name="Bono J.L."/>
        </authorList>
    </citation>
    <scope>NUCLEOTIDE SEQUENCE [LARGE SCALE GENOMIC DNA]</scope>
    <source>
        <strain evidence="1 2">RIGS 9880</strain>
    </source>
</reference>
<evidence type="ECO:0000313" key="1">
    <source>
        <dbReference type="EMBL" id="AKT90756.1"/>
    </source>
</evidence>
<evidence type="ECO:0000313" key="2">
    <source>
        <dbReference type="Proteomes" id="UP000063971"/>
    </source>
</evidence>
<dbReference type="EMBL" id="CP012195">
    <property type="protein sequence ID" value="AKT90756.1"/>
    <property type="molecule type" value="Genomic_DNA"/>
</dbReference>
<protein>
    <submittedName>
        <fullName evidence="1">Uncharacterized protein</fullName>
    </submittedName>
</protein>
<dbReference type="RefSeq" id="WP_050334911.1">
    <property type="nucleotide sequence ID" value="NZ_CP012195.1"/>
</dbReference>
<gene>
    <name evidence="1" type="ORF">CUREO_0902</name>
</gene>